<feature type="transmembrane region" description="Helical" evidence="1">
    <location>
        <begin position="99"/>
        <end position="119"/>
    </location>
</feature>
<dbReference type="Pfam" id="PF13490">
    <property type="entry name" value="zf-HC2"/>
    <property type="match status" value="1"/>
</dbReference>
<dbReference type="RefSeq" id="WP_068609209.1">
    <property type="nucleotide sequence ID" value="NZ_CP011388.1"/>
</dbReference>
<sequence>MRCSDIQDLLVTYWDMPEEDSQRILVEEHVETCASCREEFDIWRESADLIQVSALIAERPIPTRNLAESVMERIYSEEAWRLPVHNRIYNMTYKWRRNVSVALALSLAFFCVSFIYSLVSESRSQTLQSAIDSSGLLPEGALTAGMVDVTADMFQEMPVASISDPIVLKIGAISYPDYLVAVSLLGLIGILLILNWFSRTRT</sequence>
<keyword evidence="1" id="KW-0472">Membrane</keyword>
<dbReference type="PATRIC" id="fig|1178515.4.peg.3731"/>
<keyword evidence="4" id="KW-1185">Reference proteome</keyword>
<feature type="transmembrane region" description="Helical" evidence="1">
    <location>
        <begin position="178"/>
        <end position="197"/>
    </location>
</feature>
<dbReference type="Proteomes" id="UP000076927">
    <property type="component" value="Chromosome"/>
</dbReference>
<protein>
    <recommendedName>
        <fullName evidence="2">Putative zinc-finger domain-containing protein</fullName>
    </recommendedName>
</protein>
<reference evidence="3 4" key="1">
    <citation type="submission" date="2015-01" db="EMBL/GenBank/DDBJ databases">
        <title>Paenibacillus swuensis/DY6/whole genome sequencing.</title>
        <authorList>
            <person name="Kim M.K."/>
            <person name="Srinivasan S."/>
            <person name="Lee J.-J."/>
        </authorList>
    </citation>
    <scope>NUCLEOTIDE SEQUENCE [LARGE SCALE GENOMIC DNA]</scope>
    <source>
        <strain evidence="3 4">DY6</strain>
    </source>
</reference>
<accession>A0A172TMB4</accession>
<dbReference type="KEGG" id="pswu:SY83_18505"/>
<evidence type="ECO:0000313" key="3">
    <source>
        <dbReference type="EMBL" id="ANE47957.1"/>
    </source>
</evidence>
<dbReference type="InterPro" id="IPR027383">
    <property type="entry name" value="Znf_put"/>
</dbReference>
<proteinExistence type="predicted"/>
<dbReference type="AlphaFoldDB" id="A0A172TMB4"/>
<organism evidence="3 4">
    <name type="scientific">Paenibacillus swuensis</name>
    <dbReference type="NCBI Taxonomy" id="1178515"/>
    <lineage>
        <taxon>Bacteria</taxon>
        <taxon>Bacillati</taxon>
        <taxon>Bacillota</taxon>
        <taxon>Bacilli</taxon>
        <taxon>Bacillales</taxon>
        <taxon>Paenibacillaceae</taxon>
        <taxon>Paenibacillus</taxon>
    </lineage>
</organism>
<dbReference type="OrthoDB" id="2679416at2"/>
<name>A0A172TMB4_9BACL</name>
<dbReference type="STRING" id="1178515.SY83_18505"/>
<evidence type="ECO:0000256" key="1">
    <source>
        <dbReference type="SAM" id="Phobius"/>
    </source>
</evidence>
<evidence type="ECO:0000313" key="4">
    <source>
        <dbReference type="Proteomes" id="UP000076927"/>
    </source>
</evidence>
<keyword evidence="1" id="KW-0812">Transmembrane</keyword>
<gene>
    <name evidence="3" type="ORF">SY83_18505</name>
</gene>
<feature type="domain" description="Putative zinc-finger" evidence="2">
    <location>
        <begin position="3"/>
        <end position="37"/>
    </location>
</feature>
<keyword evidence="1" id="KW-1133">Transmembrane helix</keyword>
<evidence type="ECO:0000259" key="2">
    <source>
        <dbReference type="Pfam" id="PF13490"/>
    </source>
</evidence>
<dbReference type="EMBL" id="CP011388">
    <property type="protein sequence ID" value="ANE47957.1"/>
    <property type="molecule type" value="Genomic_DNA"/>
</dbReference>